<comment type="caution">
    <text evidence="1">The sequence shown here is derived from an EMBL/GenBank/DDBJ whole genome shotgun (WGS) entry which is preliminary data.</text>
</comment>
<gene>
    <name evidence="1" type="ORF">ACGFZB_26250</name>
</gene>
<dbReference type="RefSeq" id="WP_392819892.1">
    <property type="nucleotide sequence ID" value="NZ_JBICYV010000013.1"/>
</dbReference>
<accession>A0ABW7B9Q2</accession>
<reference evidence="1 2" key="1">
    <citation type="submission" date="2024-10" db="EMBL/GenBank/DDBJ databases">
        <title>The Natural Products Discovery Center: Release of the First 8490 Sequenced Strains for Exploring Actinobacteria Biosynthetic Diversity.</title>
        <authorList>
            <person name="Kalkreuter E."/>
            <person name="Kautsar S.A."/>
            <person name="Yang D."/>
            <person name="Bader C.D."/>
            <person name="Teijaro C.N."/>
            <person name="Fluegel L."/>
            <person name="Davis C.M."/>
            <person name="Simpson J.R."/>
            <person name="Lauterbach L."/>
            <person name="Steele A.D."/>
            <person name="Gui C."/>
            <person name="Meng S."/>
            <person name="Li G."/>
            <person name="Viehrig K."/>
            <person name="Ye F."/>
            <person name="Su P."/>
            <person name="Kiefer A.F."/>
            <person name="Nichols A."/>
            <person name="Cepeda A.J."/>
            <person name="Yan W."/>
            <person name="Fan B."/>
            <person name="Jiang Y."/>
            <person name="Adhikari A."/>
            <person name="Zheng C.-J."/>
            <person name="Schuster L."/>
            <person name="Cowan T.M."/>
            <person name="Smanski M.J."/>
            <person name="Chevrette M.G."/>
            <person name="De Carvalho L.P.S."/>
            <person name="Shen B."/>
        </authorList>
    </citation>
    <scope>NUCLEOTIDE SEQUENCE [LARGE SCALE GENOMIC DNA]</scope>
    <source>
        <strain evidence="1 2">NPDC048320</strain>
    </source>
</reference>
<dbReference type="EMBL" id="JBICYV010000013">
    <property type="protein sequence ID" value="MFG3013869.1"/>
    <property type="molecule type" value="Genomic_DNA"/>
</dbReference>
<organism evidence="1 2">
    <name type="scientific">Streptomyces cinerochromogenes</name>
    <dbReference type="NCBI Taxonomy" id="66422"/>
    <lineage>
        <taxon>Bacteria</taxon>
        <taxon>Bacillati</taxon>
        <taxon>Actinomycetota</taxon>
        <taxon>Actinomycetes</taxon>
        <taxon>Kitasatosporales</taxon>
        <taxon>Streptomycetaceae</taxon>
        <taxon>Streptomyces</taxon>
    </lineage>
</organism>
<keyword evidence="2" id="KW-1185">Reference proteome</keyword>
<name>A0ABW7B9Q2_9ACTN</name>
<evidence type="ECO:0000313" key="2">
    <source>
        <dbReference type="Proteomes" id="UP001604267"/>
    </source>
</evidence>
<sequence length="88" mass="10034">MPEMSRRVIKAGAYDDDHTVRPLSDEESIEIFGTAEPTQEDFEQAQERYDTGQPGSEELWGMPRWSAWCRPLKDVDGAVIVFWGRSGD</sequence>
<proteinExistence type="predicted"/>
<evidence type="ECO:0000313" key="1">
    <source>
        <dbReference type="EMBL" id="MFG3013869.1"/>
    </source>
</evidence>
<dbReference type="Proteomes" id="UP001604267">
    <property type="component" value="Unassembled WGS sequence"/>
</dbReference>
<protein>
    <submittedName>
        <fullName evidence="1">Uncharacterized protein</fullName>
    </submittedName>
</protein>